<feature type="binding site" evidence="9">
    <location>
        <position position="287"/>
    </location>
    <ligand>
        <name>K(+)</name>
        <dbReference type="ChEBI" id="CHEBI:29103"/>
    </ligand>
</feature>
<comment type="caution">
    <text evidence="12">The sequence shown here is derived from an EMBL/GenBank/DDBJ whole genome shotgun (WGS) entry which is preliminary data.</text>
</comment>
<keyword evidence="5 9" id="KW-0067">ATP-binding</keyword>
<dbReference type="InterPro" id="IPR011877">
    <property type="entry name" value="Ribokinase"/>
</dbReference>
<keyword evidence="13" id="KW-1185">Reference proteome</keyword>
<evidence type="ECO:0000256" key="7">
    <source>
        <dbReference type="ARBA" id="ARBA00022958"/>
    </source>
</evidence>
<keyword evidence="3 9" id="KW-0547">Nucleotide-binding</keyword>
<feature type="binding site" evidence="9">
    <location>
        <position position="276"/>
    </location>
    <ligand>
        <name>ATP</name>
        <dbReference type="ChEBI" id="CHEBI:30616"/>
    </ligand>
</feature>
<keyword evidence="6 9" id="KW-0460">Magnesium</keyword>
<dbReference type="RefSeq" id="WP_241712133.1">
    <property type="nucleotide sequence ID" value="NZ_JALBUF010000001.1"/>
</dbReference>
<dbReference type="CDD" id="cd01174">
    <property type="entry name" value="ribokinase"/>
    <property type="match status" value="1"/>
</dbReference>
<reference evidence="12" key="1">
    <citation type="submission" date="2022-03" db="EMBL/GenBank/DDBJ databases">
        <title>Draft Genome Sequence of Firmicute Strain S0AB, a Heterotrophic Iron/Sulfur-Oxidizing Extreme Acidophile.</title>
        <authorList>
            <person name="Vergara E."/>
            <person name="Pakostova E."/>
            <person name="Johnson D.B."/>
            <person name="Holmes D.S."/>
        </authorList>
    </citation>
    <scope>NUCLEOTIDE SEQUENCE</scope>
    <source>
        <strain evidence="12">S0AB</strain>
    </source>
</reference>
<feature type="binding site" evidence="9">
    <location>
        <position position="252"/>
    </location>
    <ligand>
        <name>substrate</name>
    </ligand>
</feature>
<comment type="subcellular location">
    <subcellularLocation>
        <location evidence="9">Cytoplasm</location>
    </subcellularLocation>
</comment>
<dbReference type="NCBIfam" id="TIGR02152">
    <property type="entry name" value="D_ribokin_bact"/>
    <property type="match status" value="1"/>
</dbReference>
<proteinExistence type="inferred from homology"/>
<accession>A0A9X1V9F5</accession>
<comment type="cofactor">
    <cofactor evidence="9">
        <name>Mg(2+)</name>
        <dbReference type="ChEBI" id="CHEBI:18420"/>
    </cofactor>
    <text evidence="9">Requires a divalent cation, most likely magnesium in vivo, as an electrophilic catalyst to aid phosphoryl group transfer. It is the chelate of the metal and the nucleotide that is the actual substrate.</text>
</comment>
<evidence type="ECO:0000256" key="5">
    <source>
        <dbReference type="ARBA" id="ARBA00022840"/>
    </source>
</evidence>
<evidence type="ECO:0000256" key="4">
    <source>
        <dbReference type="ARBA" id="ARBA00022777"/>
    </source>
</evidence>
<feature type="binding site" evidence="9">
    <location>
        <begin position="11"/>
        <end position="13"/>
    </location>
    <ligand>
        <name>substrate</name>
    </ligand>
</feature>
<comment type="activity regulation">
    <text evidence="9">Activated by a monovalent cation that binds near, but not in, the active site. The most likely occupant of the site in vivo is potassium. Ion binding induces a conformational change that may alter substrate affinity.</text>
</comment>
<evidence type="ECO:0000256" key="9">
    <source>
        <dbReference type="HAMAP-Rule" id="MF_01987"/>
    </source>
</evidence>
<keyword evidence="8 9" id="KW-0119">Carbohydrate metabolism</keyword>
<evidence type="ECO:0000256" key="1">
    <source>
        <dbReference type="ARBA" id="ARBA00022679"/>
    </source>
</evidence>
<comment type="catalytic activity">
    <reaction evidence="9">
        <text>D-ribose + ATP = D-ribose 5-phosphate + ADP + H(+)</text>
        <dbReference type="Rhea" id="RHEA:13697"/>
        <dbReference type="ChEBI" id="CHEBI:15378"/>
        <dbReference type="ChEBI" id="CHEBI:30616"/>
        <dbReference type="ChEBI" id="CHEBI:47013"/>
        <dbReference type="ChEBI" id="CHEBI:78346"/>
        <dbReference type="ChEBI" id="CHEBI:456216"/>
        <dbReference type="EC" id="2.7.1.15"/>
    </reaction>
</comment>
<feature type="binding site" evidence="9">
    <location>
        <position position="139"/>
    </location>
    <ligand>
        <name>substrate</name>
    </ligand>
</feature>
<gene>
    <name evidence="9 12" type="primary">rbsK</name>
    <name evidence="12" type="ORF">MM817_00808</name>
</gene>
<dbReference type="GO" id="GO:0019303">
    <property type="term" value="P:D-ribose catabolic process"/>
    <property type="evidence" value="ECO:0007669"/>
    <property type="project" value="UniProtKB-UniRule"/>
</dbReference>
<feature type="binding site" evidence="9">
    <location>
        <begin position="39"/>
        <end position="43"/>
    </location>
    <ligand>
        <name>substrate</name>
    </ligand>
</feature>
<dbReference type="InterPro" id="IPR002139">
    <property type="entry name" value="Ribo/fructo_kinase"/>
</dbReference>
<keyword evidence="7 9" id="KW-0630">Potassium</keyword>
<dbReference type="InterPro" id="IPR029056">
    <property type="entry name" value="Ribokinase-like"/>
</dbReference>
<dbReference type="Proteomes" id="UP001139263">
    <property type="component" value="Unassembled WGS sequence"/>
</dbReference>
<feature type="binding site" evidence="9">
    <location>
        <position position="285"/>
    </location>
    <ligand>
        <name>K(+)</name>
        <dbReference type="ChEBI" id="CHEBI:29103"/>
    </ligand>
</feature>
<dbReference type="GO" id="GO:0004747">
    <property type="term" value="F:ribokinase activity"/>
    <property type="evidence" value="ECO:0007669"/>
    <property type="project" value="UniProtKB-UniRule"/>
</dbReference>
<dbReference type="EC" id="2.7.1.15" evidence="9 10"/>
<feature type="binding site" evidence="9">
    <location>
        <position position="282"/>
    </location>
    <ligand>
        <name>K(+)</name>
        <dbReference type="ChEBI" id="CHEBI:29103"/>
    </ligand>
</feature>
<feature type="binding site" evidence="9">
    <location>
        <position position="183"/>
    </location>
    <ligand>
        <name>ATP</name>
        <dbReference type="ChEBI" id="CHEBI:30616"/>
    </ligand>
</feature>
<evidence type="ECO:0000256" key="10">
    <source>
        <dbReference type="NCBIfam" id="TIGR02152"/>
    </source>
</evidence>
<dbReference type="PRINTS" id="PR00990">
    <property type="entry name" value="RIBOKINASE"/>
</dbReference>
<keyword evidence="4 9" id="KW-0418">Kinase</keyword>
<name>A0A9X1V9F5_9BACL</name>
<dbReference type="Pfam" id="PF00294">
    <property type="entry name" value="PfkB"/>
    <property type="match status" value="1"/>
</dbReference>
<feature type="binding site" evidence="9">
    <location>
        <position position="248"/>
    </location>
    <ligand>
        <name>K(+)</name>
        <dbReference type="ChEBI" id="CHEBI:29103"/>
    </ligand>
</feature>
<feature type="domain" description="Carbohydrate kinase PfkB" evidence="11">
    <location>
        <begin position="1"/>
        <end position="293"/>
    </location>
</feature>
<dbReference type="PANTHER" id="PTHR10584">
    <property type="entry name" value="SUGAR KINASE"/>
    <property type="match status" value="1"/>
</dbReference>
<feature type="binding site" evidence="9">
    <location>
        <position position="291"/>
    </location>
    <ligand>
        <name>K(+)</name>
        <dbReference type="ChEBI" id="CHEBI:29103"/>
    </ligand>
</feature>
<evidence type="ECO:0000256" key="8">
    <source>
        <dbReference type="ARBA" id="ARBA00023277"/>
    </source>
</evidence>
<dbReference type="PANTHER" id="PTHR10584:SF166">
    <property type="entry name" value="RIBOKINASE"/>
    <property type="match status" value="1"/>
</dbReference>
<comment type="function">
    <text evidence="9">Catalyzes the phosphorylation of ribose at O-5 in a reaction requiring ATP and magnesium. The resulting D-ribose-5-phosphate can then be used either for sythesis of nucleotides, histidine, and tryptophan, or as a component of the pentose phosphate pathway.</text>
</comment>
<dbReference type="GO" id="GO:0005829">
    <property type="term" value="C:cytosol"/>
    <property type="evidence" value="ECO:0007669"/>
    <property type="project" value="TreeGrafter"/>
</dbReference>
<dbReference type="InterPro" id="IPR011611">
    <property type="entry name" value="PfkB_dom"/>
</dbReference>
<evidence type="ECO:0000256" key="6">
    <source>
        <dbReference type="ARBA" id="ARBA00022842"/>
    </source>
</evidence>
<comment type="pathway">
    <text evidence="9">Carbohydrate metabolism; D-ribose degradation; D-ribose 5-phosphate from beta-D-ribopyranose: step 2/2.</text>
</comment>
<evidence type="ECO:0000256" key="2">
    <source>
        <dbReference type="ARBA" id="ARBA00022723"/>
    </source>
</evidence>
<dbReference type="Gene3D" id="3.40.1190.20">
    <property type="match status" value="1"/>
</dbReference>
<dbReference type="GO" id="GO:0046872">
    <property type="term" value="F:metal ion binding"/>
    <property type="evidence" value="ECO:0007669"/>
    <property type="project" value="UniProtKB-KW"/>
</dbReference>
<feature type="active site" description="Proton acceptor" evidence="9">
    <location>
        <position position="252"/>
    </location>
</feature>
<organism evidence="12 13">
    <name type="scientific">Sulfoacidibacillus ferrooxidans</name>
    <dbReference type="NCBI Taxonomy" id="2005001"/>
    <lineage>
        <taxon>Bacteria</taxon>
        <taxon>Bacillati</taxon>
        <taxon>Bacillota</taxon>
        <taxon>Bacilli</taxon>
        <taxon>Bacillales</taxon>
        <taxon>Alicyclobacillaceae</taxon>
        <taxon>Sulfoacidibacillus</taxon>
    </lineage>
</organism>
<evidence type="ECO:0000313" key="13">
    <source>
        <dbReference type="Proteomes" id="UP001139263"/>
    </source>
</evidence>
<feature type="binding site" evidence="9">
    <location>
        <begin position="251"/>
        <end position="252"/>
    </location>
    <ligand>
        <name>ATP</name>
        <dbReference type="ChEBI" id="CHEBI:30616"/>
    </ligand>
</feature>
<keyword evidence="9" id="KW-0963">Cytoplasm</keyword>
<sequence>MAHILVVGSINMDVVLRVAQLPFAGETVRSAEIGYVCGGKGANQAIASARAGARVTMVGAVGHDEMGQTLLSKLSANGIDVSHIEQKQSSTGLAFISVNESGENTIVLHEGANAELSVRDAHLHQAFDSKPDVLIVQNEIPLDVTKAVMQQAHQLGIPVCFNPAPAQDIPKDIFEWVDILIVNQGEASLLSGLTLVQGKDISLAAKHFIDLGVHEVMITLGNKGVFFVNDKGLSRKIDAHRIDVVDSTGAGDTFVGFYVALRAALYPPQHALCYANAAAALSVTRSGAEPSIPSFSEVTTFLSEQQWMNCKNVE</sequence>
<dbReference type="SUPFAM" id="SSF53613">
    <property type="entry name" value="Ribokinase-like"/>
    <property type="match status" value="1"/>
</dbReference>
<feature type="binding site" evidence="9">
    <location>
        <begin position="219"/>
        <end position="224"/>
    </location>
    <ligand>
        <name>ATP</name>
        <dbReference type="ChEBI" id="CHEBI:30616"/>
    </ligand>
</feature>
<comment type="subunit">
    <text evidence="9">Homodimer.</text>
</comment>
<comment type="caution">
    <text evidence="9">Lacks conserved residue(s) required for the propagation of feature annotation.</text>
</comment>
<evidence type="ECO:0000256" key="3">
    <source>
        <dbReference type="ARBA" id="ARBA00022741"/>
    </source>
</evidence>
<evidence type="ECO:0000313" key="12">
    <source>
        <dbReference type="EMBL" id="MCI0182548.1"/>
    </source>
</evidence>
<protein>
    <recommendedName>
        <fullName evidence="9 10">Ribokinase</fullName>
        <shortName evidence="9">RK</shortName>
        <ecNumber evidence="9 10">2.7.1.15</ecNumber>
    </recommendedName>
</protein>
<feature type="binding site" evidence="9">
    <location>
        <position position="246"/>
    </location>
    <ligand>
        <name>K(+)</name>
        <dbReference type="ChEBI" id="CHEBI:29103"/>
    </ligand>
</feature>
<comment type="similarity">
    <text evidence="9">Belongs to the carbohydrate kinase PfkB family. Ribokinase subfamily.</text>
</comment>
<dbReference type="EMBL" id="JALBUF010000001">
    <property type="protein sequence ID" value="MCI0182548.1"/>
    <property type="molecule type" value="Genomic_DNA"/>
</dbReference>
<dbReference type="AlphaFoldDB" id="A0A9X1V9F5"/>
<evidence type="ECO:0000259" key="11">
    <source>
        <dbReference type="Pfam" id="PF00294"/>
    </source>
</evidence>
<keyword evidence="1 9" id="KW-0808">Transferase</keyword>
<dbReference type="HAMAP" id="MF_01987">
    <property type="entry name" value="Ribokinase"/>
    <property type="match status" value="1"/>
</dbReference>
<keyword evidence="2 9" id="KW-0479">Metal-binding</keyword>
<dbReference type="GO" id="GO:0005524">
    <property type="term" value="F:ATP binding"/>
    <property type="evidence" value="ECO:0007669"/>
    <property type="project" value="UniProtKB-UniRule"/>
</dbReference>